<dbReference type="PANTHER" id="PTHR12526">
    <property type="entry name" value="GLYCOSYLTRANSFERASE"/>
    <property type="match status" value="1"/>
</dbReference>
<name>A0A2T3JPD4_9GAMM</name>
<evidence type="ECO:0000313" key="2">
    <source>
        <dbReference type="Proteomes" id="UP000240987"/>
    </source>
</evidence>
<proteinExistence type="predicted"/>
<dbReference type="Pfam" id="PF13692">
    <property type="entry name" value="Glyco_trans_1_4"/>
    <property type="match status" value="1"/>
</dbReference>
<dbReference type="RefSeq" id="WP_107241335.1">
    <property type="nucleotide sequence ID" value="NZ_PYMJ01000002.1"/>
</dbReference>
<comment type="caution">
    <text evidence="1">The sequence shown here is derived from an EMBL/GenBank/DDBJ whole genome shotgun (WGS) entry which is preliminary data.</text>
</comment>
<dbReference type="EMBL" id="PYMJ01000002">
    <property type="protein sequence ID" value="PSU50934.1"/>
    <property type="molecule type" value="Genomic_DNA"/>
</dbReference>
<sequence length="400" mass="45292">MEKIKILFCTPYALDDENANGINKINMNIIPRLYNDCELTILQPDGVTDSTIESKCQVIKVKAKVKKNDFIDKVVSTFSILSRDEYIFKSICYEMACRINKSYENYDIIHLSSFQLSAVLSFLNKNALKKVVFFAIDSKVLHEESRVKVTNGYKHIYRSLLLYKAKLCFNMIYDKVDNICFVGQSDAESLLSVLPNKNVNVIPNGVFIEHNSIYNECLDTDEITLCFHGDMYYPPNKRALSKLLSYFPIIQSSFSKPITLKIIGKGSEIYNSPSLGVLGMGFVDDIYKELSNSTIYVSLVDTGAGIKNKLLDAMSVGLPILASQNSMEGIAYSRVNTEYLEIEPNDVQSIINKLNIILNDSDLRNDMKISGLTCVREYYSWNKVALDYIAYYEKVISSGQ</sequence>
<gene>
    <name evidence="1" type="ORF">C9J12_02915</name>
</gene>
<reference evidence="1 2" key="1">
    <citation type="submission" date="2018-01" db="EMBL/GenBank/DDBJ databases">
        <title>Whole genome sequencing of Histamine producing bacteria.</title>
        <authorList>
            <person name="Butler K."/>
        </authorList>
    </citation>
    <scope>NUCLEOTIDE SEQUENCE [LARGE SCALE GENOMIC DNA]</scope>
    <source>
        <strain evidence="1 2">JCM 12947</strain>
    </source>
</reference>
<protein>
    <recommendedName>
        <fullName evidence="3">Glycosyltransferase subfamily 4-like N-terminal domain-containing protein</fullName>
    </recommendedName>
</protein>
<evidence type="ECO:0008006" key="3">
    <source>
        <dbReference type="Google" id="ProtNLM"/>
    </source>
</evidence>
<accession>A0A2T3JPD4</accession>
<dbReference type="SUPFAM" id="SSF53756">
    <property type="entry name" value="UDP-Glycosyltransferase/glycogen phosphorylase"/>
    <property type="match status" value="1"/>
</dbReference>
<dbReference type="Proteomes" id="UP000240987">
    <property type="component" value="Unassembled WGS sequence"/>
</dbReference>
<dbReference type="OrthoDB" id="9807209at2"/>
<evidence type="ECO:0000313" key="1">
    <source>
        <dbReference type="EMBL" id="PSU50934.1"/>
    </source>
</evidence>
<organism evidence="1 2">
    <name type="scientific">Photobacterium frigidiphilum</name>
    <dbReference type="NCBI Taxonomy" id="264736"/>
    <lineage>
        <taxon>Bacteria</taxon>
        <taxon>Pseudomonadati</taxon>
        <taxon>Pseudomonadota</taxon>
        <taxon>Gammaproteobacteria</taxon>
        <taxon>Vibrionales</taxon>
        <taxon>Vibrionaceae</taxon>
        <taxon>Photobacterium</taxon>
    </lineage>
</organism>
<keyword evidence="2" id="KW-1185">Reference proteome</keyword>
<dbReference type="PANTHER" id="PTHR12526:SF630">
    <property type="entry name" value="GLYCOSYLTRANSFERASE"/>
    <property type="match status" value="1"/>
</dbReference>
<dbReference type="AlphaFoldDB" id="A0A2T3JPD4"/>
<dbReference type="Gene3D" id="3.40.50.2000">
    <property type="entry name" value="Glycogen Phosphorylase B"/>
    <property type="match status" value="2"/>
</dbReference>